<keyword evidence="2" id="KW-1185">Reference proteome</keyword>
<gene>
    <name evidence="1" type="ORF">AK812_SmicGene14827</name>
</gene>
<protein>
    <submittedName>
        <fullName evidence="1">Uncharacterized protein</fullName>
    </submittedName>
</protein>
<organism evidence="1 2">
    <name type="scientific">Symbiodinium microadriaticum</name>
    <name type="common">Dinoflagellate</name>
    <name type="synonym">Zooxanthella microadriatica</name>
    <dbReference type="NCBI Taxonomy" id="2951"/>
    <lineage>
        <taxon>Eukaryota</taxon>
        <taxon>Sar</taxon>
        <taxon>Alveolata</taxon>
        <taxon>Dinophyceae</taxon>
        <taxon>Suessiales</taxon>
        <taxon>Symbiodiniaceae</taxon>
        <taxon>Symbiodinium</taxon>
    </lineage>
</organism>
<dbReference type="EMBL" id="LSRX01000266">
    <property type="protein sequence ID" value="OLQ02316.1"/>
    <property type="molecule type" value="Genomic_DNA"/>
</dbReference>
<evidence type="ECO:0000313" key="2">
    <source>
        <dbReference type="Proteomes" id="UP000186817"/>
    </source>
</evidence>
<name>A0A1Q9E4H9_SYMMI</name>
<accession>A0A1Q9E4H9</accession>
<evidence type="ECO:0000313" key="1">
    <source>
        <dbReference type="EMBL" id="OLQ02316.1"/>
    </source>
</evidence>
<sequence>MALATSIRVNTRMLHPLWSILDDMASLRSLEAVRMTNFQPASDMLKDLQRDGKRQGWMRRLIRYSMRLPFCREKSESNDDVKELADLRCSLTTMRAALRSWAKYVPPYLLKSLTGEKMAQRMGLDKSLIRTSALYDRELPL</sequence>
<dbReference type="AlphaFoldDB" id="A0A1Q9E4H9"/>
<reference evidence="1 2" key="1">
    <citation type="submission" date="2016-02" db="EMBL/GenBank/DDBJ databases">
        <title>Genome analysis of coral dinoflagellate symbionts highlights evolutionary adaptations to a symbiotic lifestyle.</title>
        <authorList>
            <person name="Aranda M."/>
            <person name="Li Y."/>
            <person name="Liew Y.J."/>
            <person name="Baumgarten S."/>
            <person name="Simakov O."/>
            <person name="Wilson M."/>
            <person name="Piel J."/>
            <person name="Ashoor H."/>
            <person name="Bougouffa S."/>
            <person name="Bajic V.B."/>
            <person name="Ryu T."/>
            <person name="Ravasi T."/>
            <person name="Bayer T."/>
            <person name="Micklem G."/>
            <person name="Kim H."/>
            <person name="Bhak J."/>
            <person name="Lajeunesse T.C."/>
            <person name="Voolstra C.R."/>
        </authorList>
    </citation>
    <scope>NUCLEOTIDE SEQUENCE [LARGE SCALE GENOMIC DNA]</scope>
    <source>
        <strain evidence="1 2">CCMP2467</strain>
    </source>
</reference>
<proteinExistence type="predicted"/>
<comment type="caution">
    <text evidence="1">The sequence shown here is derived from an EMBL/GenBank/DDBJ whole genome shotgun (WGS) entry which is preliminary data.</text>
</comment>
<dbReference type="Proteomes" id="UP000186817">
    <property type="component" value="Unassembled WGS sequence"/>
</dbReference>